<feature type="transmembrane region" description="Helical" evidence="14">
    <location>
        <begin position="209"/>
        <end position="228"/>
    </location>
</feature>
<name>A0A9P6D5D8_9AGAR</name>
<dbReference type="Proteomes" id="UP000807469">
    <property type="component" value="Unassembled WGS sequence"/>
</dbReference>
<keyword evidence="12" id="KW-0325">Glycoprotein</keyword>
<keyword evidence="11 14" id="KW-0472">Membrane</keyword>
<dbReference type="SFLD" id="SFLDS00052">
    <property type="entry name" value="Ferric_Reductase_Domain"/>
    <property type="match status" value="1"/>
</dbReference>
<dbReference type="GO" id="GO:0015677">
    <property type="term" value="P:copper ion import"/>
    <property type="evidence" value="ECO:0007669"/>
    <property type="project" value="TreeGrafter"/>
</dbReference>
<evidence type="ECO:0000259" key="15">
    <source>
        <dbReference type="PROSITE" id="PS51384"/>
    </source>
</evidence>
<dbReference type="InterPro" id="IPR013112">
    <property type="entry name" value="FAD-bd_8"/>
</dbReference>
<dbReference type="OrthoDB" id="4494341at2759"/>
<keyword evidence="9" id="KW-0560">Oxidoreductase</keyword>
<keyword evidence="4" id="KW-0813">Transport</keyword>
<comment type="similarity">
    <text evidence="2">Belongs to the ferric reductase (FRE) family.</text>
</comment>
<evidence type="ECO:0000256" key="8">
    <source>
        <dbReference type="ARBA" id="ARBA00022989"/>
    </source>
</evidence>
<dbReference type="EMBL" id="MU155148">
    <property type="protein sequence ID" value="KAF9483940.1"/>
    <property type="molecule type" value="Genomic_DNA"/>
</dbReference>
<evidence type="ECO:0000256" key="9">
    <source>
        <dbReference type="ARBA" id="ARBA00023002"/>
    </source>
</evidence>
<keyword evidence="6 14" id="KW-0812">Transmembrane</keyword>
<dbReference type="PANTHER" id="PTHR32361:SF9">
    <property type="entry name" value="FERRIC REDUCTASE TRANSMEMBRANE COMPONENT 3-RELATED"/>
    <property type="match status" value="1"/>
</dbReference>
<evidence type="ECO:0000313" key="16">
    <source>
        <dbReference type="EMBL" id="KAF9483940.1"/>
    </source>
</evidence>
<reference evidence="16" key="1">
    <citation type="submission" date="2020-11" db="EMBL/GenBank/DDBJ databases">
        <authorList>
            <consortium name="DOE Joint Genome Institute"/>
            <person name="Ahrendt S."/>
            <person name="Riley R."/>
            <person name="Andreopoulos W."/>
            <person name="Labutti K."/>
            <person name="Pangilinan J."/>
            <person name="Ruiz-Duenas F.J."/>
            <person name="Barrasa J.M."/>
            <person name="Sanchez-Garcia M."/>
            <person name="Camarero S."/>
            <person name="Miyauchi S."/>
            <person name="Serrano A."/>
            <person name="Linde D."/>
            <person name="Babiker R."/>
            <person name="Drula E."/>
            <person name="Ayuso-Fernandez I."/>
            <person name="Pacheco R."/>
            <person name="Padilla G."/>
            <person name="Ferreira P."/>
            <person name="Barriuso J."/>
            <person name="Kellner H."/>
            <person name="Castanera R."/>
            <person name="Alfaro M."/>
            <person name="Ramirez L."/>
            <person name="Pisabarro A.G."/>
            <person name="Kuo A."/>
            <person name="Tritt A."/>
            <person name="Lipzen A."/>
            <person name="He G."/>
            <person name="Yan M."/>
            <person name="Ng V."/>
            <person name="Cullen D."/>
            <person name="Martin F."/>
            <person name="Rosso M.-N."/>
            <person name="Henrissat B."/>
            <person name="Hibbett D."/>
            <person name="Martinez A.T."/>
            <person name="Grigoriev I.V."/>
        </authorList>
    </citation>
    <scope>NUCLEOTIDE SEQUENCE</scope>
    <source>
        <strain evidence="16">CIRM-BRFM 674</strain>
    </source>
</reference>
<dbReference type="PANTHER" id="PTHR32361">
    <property type="entry name" value="FERRIC/CUPRIC REDUCTASE TRANSMEMBRANE COMPONENT"/>
    <property type="match status" value="1"/>
</dbReference>
<dbReference type="GO" id="GO:0006826">
    <property type="term" value="P:iron ion transport"/>
    <property type="evidence" value="ECO:0007669"/>
    <property type="project" value="TreeGrafter"/>
</dbReference>
<keyword evidence="17" id="KW-1185">Reference proteome</keyword>
<evidence type="ECO:0000313" key="17">
    <source>
        <dbReference type="Proteomes" id="UP000807469"/>
    </source>
</evidence>
<dbReference type="CDD" id="cd06186">
    <property type="entry name" value="NOX_Duox_like_FAD_NADP"/>
    <property type="match status" value="1"/>
</dbReference>
<proteinExistence type="inferred from homology"/>
<protein>
    <recommendedName>
        <fullName evidence="3">ferric-chelate reductase (NADPH)</fullName>
        <ecNumber evidence="3">1.16.1.9</ecNumber>
    </recommendedName>
</protein>
<evidence type="ECO:0000256" key="12">
    <source>
        <dbReference type="ARBA" id="ARBA00023180"/>
    </source>
</evidence>
<dbReference type="InterPro" id="IPR051410">
    <property type="entry name" value="Ferric/Cupric_Reductase"/>
</dbReference>
<evidence type="ECO:0000256" key="2">
    <source>
        <dbReference type="ARBA" id="ARBA00006278"/>
    </source>
</evidence>
<dbReference type="EC" id="1.16.1.9" evidence="3"/>
<evidence type="ECO:0000256" key="10">
    <source>
        <dbReference type="ARBA" id="ARBA00023065"/>
    </source>
</evidence>
<dbReference type="InterPro" id="IPR039261">
    <property type="entry name" value="FNR_nucleotide-bd"/>
</dbReference>
<dbReference type="SFLD" id="SFLDG01168">
    <property type="entry name" value="Ferric_reductase_subgroup_(FRE"/>
    <property type="match status" value="1"/>
</dbReference>
<evidence type="ECO:0000256" key="5">
    <source>
        <dbReference type="ARBA" id="ARBA00022475"/>
    </source>
</evidence>
<comment type="catalytic activity">
    <reaction evidence="13">
        <text>2 a Fe(II)-siderophore + NADP(+) + H(+) = 2 a Fe(III)-siderophore + NADPH</text>
        <dbReference type="Rhea" id="RHEA:28795"/>
        <dbReference type="Rhea" id="RHEA-COMP:11342"/>
        <dbReference type="Rhea" id="RHEA-COMP:11344"/>
        <dbReference type="ChEBI" id="CHEBI:15378"/>
        <dbReference type="ChEBI" id="CHEBI:29033"/>
        <dbReference type="ChEBI" id="CHEBI:29034"/>
        <dbReference type="ChEBI" id="CHEBI:57783"/>
        <dbReference type="ChEBI" id="CHEBI:58349"/>
        <dbReference type="EC" id="1.16.1.9"/>
    </reaction>
</comment>
<dbReference type="InterPro" id="IPR017927">
    <property type="entry name" value="FAD-bd_FR_type"/>
</dbReference>
<dbReference type="SUPFAM" id="SSF63380">
    <property type="entry name" value="Riboflavin synthase domain-like"/>
    <property type="match status" value="1"/>
</dbReference>
<evidence type="ECO:0000256" key="4">
    <source>
        <dbReference type="ARBA" id="ARBA00022448"/>
    </source>
</evidence>
<feature type="transmembrane region" description="Helical" evidence="14">
    <location>
        <begin position="235"/>
        <end position="256"/>
    </location>
</feature>
<dbReference type="PROSITE" id="PS51384">
    <property type="entry name" value="FAD_FR"/>
    <property type="match status" value="1"/>
</dbReference>
<dbReference type="InterPro" id="IPR013121">
    <property type="entry name" value="Fe_red_NAD-bd_6"/>
</dbReference>
<gene>
    <name evidence="16" type="ORF">BDN70DRAFT_903886</name>
</gene>
<feature type="transmembrane region" description="Helical" evidence="14">
    <location>
        <begin position="178"/>
        <end position="197"/>
    </location>
</feature>
<accession>A0A9P6D5D8</accession>
<keyword evidence="7" id="KW-0249">Electron transport</keyword>
<evidence type="ECO:0000256" key="3">
    <source>
        <dbReference type="ARBA" id="ARBA00012668"/>
    </source>
</evidence>
<dbReference type="GO" id="GO:0006879">
    <property type="term" value="P:intracellular iron ion homeostasis"/>
    <property type="evidence" value="ECO:0007669"/>
    <property type="project" value="TreeGrafter"/>
</dbReference>
<evidence type="ECO:0000256" key="6">
    <source>
        <dbReference type="ARBA" id="ARBA00022692"/>
    </source>
</evidence>
<evidence type="ECO:0000256" key="13">
    <source>
        <dbReference type="ARBA" id="ARBA00048483"/>
    </source>
</evidence>
<dbReference type="Gene3D" id="3.40.50.80">
    <property type="entry name" value="Nucleotide-binding domain of ferredoxin-NADP reductase (FNR) module"/>
    <property type="match status" value="1"/>
</dbReference>
<evidence type="ECO:0000256" key="11">
    <source>
        <dbReference type="ARBA" id="ARBA00023136"/>
    </source>
</evidence>
<keyword evidence="10" id="KW-0406">Ion transport</keyword>
<feature type="transmembrane region" description="Helical" evidence="14">
    <location>
        <begin position="24"/>
        <end position="45"/>
    </location>
</feature>
<dbReference type="GO" id="GO:0052851">
    <property type="term" value="F:ferric-chelate reductase (NADPH) activity"/>
    <property type="evidence" value="ECO:0007669"/>
    <property type="project" value="UniProtKB-EC"/>
</dbReference>
<evidence type="ECO:0000256" key="1">
    <source>
        <dbReference type="ARBA" id="ARBA00004651"/>
    </source>
</evidence>
<dbReference type="Pfam" id="PF08022">
    <property type="entry name" value="FAD_binding_8"/>
    <property type="match status" value="1"/>
</dbReference>
<feature type="transmembrane region" description="Helical" evidence="14">
    <location>
        <begin position="103"/>
        <end position="126"/>
    </location>
</feature>
<dbReference type="Pfam" id="PF08030">
    <property type="entry name" value="NAD_binding_6"/>
    <property type="match status" value="1"/>
</dbReference>
<dbReference type="AlphaFoldDB" id="A0A9P6D5D8"/>
<keyword evidence="8 14" id="KW-1133">Transmembrane helix</keyword>
<dbReference type="InterPro" id="IPR013130">
    <property type="entry name" value="Fe3_Rdtase_TM_dom"/>
</dbReference>
<organism evidence="16 17">
    <name type="scientific">Pholiota conissans</name>
    <dbReference type="NCBI Taxonomy" id="109636"/>
    <lineage>
        <taxon>Eukaryota</taxon>
        <taxon>Fungi</taxon>
        <taxon>Dikarya</taxon>
        <taxon>Basidiomycota</taxon>
        <taxon>Agaricomycotina</taxon>
        <taxon>Agaricomycetes</taxon>
        <taxon>Agaricomycetidae</taxon>
        <taxon>Agaricales</taxon>
        <taxon>Agaricineae</taxon>
        <taxon>Strophariaceae</taxon>
        <taxon>Pholiota</taxon>
    </lineage>
</organism>
<evidence type="ECO:0000256" key="14">
    <source>
        <dbReference type="SAM" id="Phobius"/>
    </source>
</evidence>
<sequence>MRASPSPADRAVRNAVQLAHVKQLWYFLGAVLVFFTFVRLIRWAWSKLSLPYQQQVQVNENGDKEKNIDPQLTSSLLRRTSLSFSTAFRIAFFRWSIPIGPGASASITELTFILIYIAANFVWLLVDTRDLAAFMYQDRAALIATSQLPLIVALAGKNNLISWLTGVGHEKLNVLHRAAARTIFIFLWIHAMTRVVSGLPTQFDFSHDFMRAGAVGLVALTLAAILSIRPLRHVAFEFFLVAHIVLILIFLVAGYYHAKGINAGDYVWPALVVWAFDRTLRLGRLVWNNKMWSRDYSGDALVELISEDTIRLTMSRRITWTPGQHAYVILPTISNLPFEAHPFTIASIPESGKQCSVVFLIRGRSGFTQRLRQHAIKDHGNRVPAFLDGPYGCPPDLTAYTTCILIAGGSGISYTLPLLLNLVRENARGGSSAVRRVVFVWAVRDAVHLKWISTTLMQALSMATSSLVVEPRIYITGQSFPIPEVPELHERSSLSSIEKDDMTTMQLPVYSALKLTHGRPSIKKLLNEEISSSLGPVSVDVAGPSALAASIRRTLRTDLASPTAVLKGSQPVTLHVETFGMVKK</sequence>
<dbReference type="Pfam" id="PF01794">
    <property type="entry name" value="Ferric_reduct"/>
    <property type="match status" value="1"/>
</dbReference>
<comment type="caution">
    <text evidence="16">The sequence shown here is derived from an EMBL/GenBank/DDBJ whole genome shotgun (WGS) entry which is preliminary data.</text>
</comment>
<dbReference type="GO" id="GO:0005886">
    <property type="term" value="C:plasma membrane"/>
    <property type="evidence" value="ECO:0007669"/>
    <property type="project" value="UniProtKB-SubCell"/>
</dbReference>
<comment type="subcellular location">
    <subcellularLocation>
        <location evidence="1">Cell membrane</location>
        <topology evidence="1">Multi-pass membrane protein</topology>
    </subcellularLocation>
</comment>
<keyword evidence="5" id="KW-1003">Cell membrane</keyword>
<dbReference type="SUPFAM" id="SSF52343">
    <property type="entry name" value="Ferredoxin reductase-like, C-terminal NADP-linked domain"/>
    <property type="match status" value="1"/>
</dbReference>
<dbReference type="InterPro" id="IPR017938">
    <property type="entry name" value="Riboflavin_synthase-like_b-brl"/>
</dbReference>
<evidence type="ECO:0000256" key="7">
    <source>
        <dbReference type="ARBA" id="ARBA00022982"/>
    </source>
</evidence>
<feature type="domain" description="FAD-binding FR-type" evidence="15">
    <location>
        <begin position="291"/>
        <end position="397"/>
    </location>
</feature>